<dbReference type="PANTHER" id="PTHR30504:SF2">
    <property type="entry name" value="GLUCANS BIOSYNTHESIS PROTEIN G"/>
    <property type="match status" value="1"/>
</dbReference>
<keyword evidence="4" id="KW-0732">Signal</keyword>
<evidence type="ECO:0000256" key="4">
    <source>
        <dbReference type="ARBA" id="ARBA00022729"/>
    </source>
</evidence>
<dbReference type="Proteomes" id="UP000006334">
    <property type="component" value="Unassembled WGS sequence"/>
</dbReference>
<comment type="similarity">
    <text evidence="3">Belongs to the OpgD/OpgG family.</text>
</comment>
<sequence length="552" mass="62213">MHKLVAQKAIKGFARQIPTKSSLWLLAGIVLPSCLLLPSQLATAQQQEVAAKTETNIPKPNVDKITYEMVKGQAKKLSTEEYKKVSSELPEQLAEMTYSEYRNIRFNPDKAIWKDKSKFELQLFHPGFLYKNPVMLRLVDSNAGSNTVTFKGDKFIYENEAKALEGIAPPDAGFAGFRVHYPLNTHQYKDELAVFLGASYFRIVGPGQTYGISARGLAINTAHASGEEFPEFTRFWIIEPESAADNLVIYALLDSKSVTGAYRFELTAGLTTEVKVNSQIYARTDVEKLGVAPLTSMLLSSETTTKHFDDFRPEVHDSDGLLMITSNGEQIWRQLNNPKSLQVTSMQDTQPKGFGLLQRDTEFDHYSDIEANYHSRPGIWITPDNNWGAGRLELVEIPTNSETNDNIVSYWVPEEQLKKGQTREFNYTLNTVSGDLKQSNLATVVRAMNSWAALPGENNPPAKTVRKIVVDFSENQLTNLTQNIPIEANLQVNGGKYDELIVRQLPDKKSWRVSYTLNADEDRAVDMRLSLSLRGKPISEVWNYVWSRNEIE</sequence>
<comment type="caution">
    <text evidence="7">The sequence shown here is derived from an EMBL/GenBank/DDBJ whole genome shotgun (WGS) entry which is preliminary data.</text>
</comment>
<dbReference type="AlphaFoldDB" id="K6YHN8"/>
<dbReference type="Gene3D" id="2.60.40.10">
    <property type="entry name" value="Immunoglobulins"/>
    <property type="match status" value="1"/>
</dbReference>
<dbReference type="GO" id="GO:0051274">
    <property type="term" value="P:beta-glucan biosynthetic process"/>
    <property type="evidence" value="ECO:0007669"/>
    <property type="project" value="TreeGrafter"/>
</dbReference>
<evidence type="ECO:0000256" key="1">
    <source>
        <dbReference type="ARBA" id="ARBA00004418"/>
    </source>
</evidence>
<dbReference type="Gene3D" id="2.70.98.10">
    <property type="match status" value="1"/>
</dbReference>
<dbReference type="GO" id="GO:0030288">
    <property type="term" value="C:outer membrane-bounded periplasmic space"/>
    <property type="evidence" value="ECO:0007669"/>
    <property type="project" value="TreeGrafter"/>
</dbReference>
<dbReference type="GO" id="GO:0003824">
    <property type="term" value="F:catalytic activity"/>
    <property type="evidence" value="ECO:0007669"/>
    <property type="project" value="InterPro"/>
</dbReference>
<proteinExistence type="inferred from homology"/>
<organism evidence="7 8">
    <name type="scientific">Aliiglaciecola lipolytica E3</name>
    <dbReference type="NCBI Taxonomy" id="1127673"/>
    <lineage>
        <taxon>Bacteria</taxon>
        <taxon>Pseudomonadati</taxon>
        <taxon>Pseudomonadota</taxon>
        <taxon>Gammaproteobacteria</taxon>
        <taxon>Alteromonadales</taxon>
        <taxon>Alteromonadaceae</taxon>
        <taxon>Aliiglaciecola</taxon>
    </lineage>
</organism>
<protein>
    <submittedName>
        <fullName evidence="7">Glucans biosynthesis protein G</fullName>
    </submittedName>
</protein>
<dbReference type="EMBL" id="BAEN01000067">
    <property type="protein sequence ID" value="GAC16138.1"/>
    <property type="molecule type" value="Genomic_DNA"/>
</dbReference>
<dbReference type="InterPro" id="IPR014718">
    <property type="entry name" value="GH-type_carb-bd"/>
</dbReference>
<dbReference type="InterPro" id="IPR011013">
    <property type="entry name" value="Gal_mutarotase_sf_dom"/>
</dbReference>
<dbReference type="RefSeq" id="WP_008845941.1">
    <property type="nucleotide sequence ID" value="NZ_BAEN01000067.1"/>
</dbReference>
<dbReference type="UniPathway" id="UPA00637"/>
<dbReference type="InterPro" id="IPR007444">
    <property type="entry name" value="Glucan_biosyn_MdoG_C"/>
</dbReference>
<dbReference type="SUPFAM" id="SSF74650">
    <property type="entry name" value="Galactose mutarotase-like"/>
    <property type="match status" value="1"/>
</dbReference>
<dbReference type="Pfam" id="PF04349">
    <property type="entry name" value="MdoG"/>
    <property type="match status" value="1"/>
</dbReference>
<keyword evidence="8" id="KW-1185">Reference proteome</keyword>
<comment type="subcellular location">
    <subcellularLocation>
        <location evidence="1">Periplasm</location>
    </subcellularLocation>
</comment>
<gene>
    <name evidence="7" type="primary">opgG</name>
    <name evidence="7" type="ORF">GLIP_3526</name>
</gene>
<name>K6YHN8_9ALTE</name>
<feature type="domain" description="Glucan biosynthesis periplasmic MdoG C-terminal" evidence="6">
    <location>
        <begin position="67"/>
        <end position="546"/>
    </location>
</feature>
<evidence type="ECO:0000256" key="5">
    <source>
        <dbReference type="ARBA" id="ARBA00022764"/>
    </source>
</evidence>
<evidence type="ECO:0000256" key="3">
    <source>
        <dbReference type="ARBA" id="ARBA00009284"/>
    </source>
</evidence>
<evidence type="ECO:0000313" key="7">
    <source>
        <dbReference type="EMBL" id="GAC16138.1"/>
    </source>
</evidence>
<keyword evidence="5" id="KW-0574">Periplasm</keyword>
<evidence type="ECO:0000259" key="6">
    <source>
        <dbReference type="Pfam" id="PF04349"/>
    </source>
</evidence>
<dbReference type="OrthoDB" id="335750at2"/>
<dbReference type="SUPFAM" id="SSF81296">
    <property type="entry name" value="E set domains"/>
    <property type="match status" value="1"/>
</dbReference>
<dbReference type="GO" id="GO:0030246">
    <property type="term" value="F:carbohydrate binding"/>
    <property type="evidence" value="ECO:0007669"/>
    <property type="project" value="InterPro"/>
</dbReference>
<reference evidence="7 8" key="1">
    <citation type="journal article" date="2017" name="Antonie Van Leeuwenhoek">
        <title>Rhizobium rhizosphaerae sp. nov., a novel species isolated from rice rhizosphere.</title>
        <authorList>
            <person name="Zhao J.J."/>
            <person name="Zhang J."/>
            <person name="Zhang R.J."/>
            <person name="Zhang C.W."/>
            <person name="Yin H.Q."/>
            <person name="Zhang X.X."/>
        </authorList>
    </citation>
    <scope>NUCLEOTIDE SEQUENCE [LARGE SCALE GENOMIC DNA]</scope>
    <source>
        <strain evidence="7 8">E3</strain>
    </source>
</reference>
<dbReference type="eggNOG" id="COG3131">
    <property type="taxonomic scope" value="Bacteria"/>
</dbReference>
<dbReference type="InterPro" id="IPR014438">
    <property type="entry name" value="Glucan_biosyn_MdoG/MdoD"/>
</dbReference>
<dbReference type="InterPro" id="IPR014756">
    <property type="entry name" value="Ig_E-set"/>
</dbReference>
<dbReference type="PANTHER" id="PTHR30504">
    <property type="entry name" value="GLUCANS BIOSYNTHESIS PROTEIN"/>
    <property type="match status" value="1"/>
</dbReference>
<accession>K6YHN8</accession>
<evidence type="ECO:0000256" key="2">
    <source>
        <dbReference type="ARBA" id="ARBA00005001"/>
    </source>
</evidence>
<evidence type="ECO:0000313" key="8">
    <source>
        <dbReference type="Proteomes" id="UP000006334"/>
    </source>
</evidence>
<dbReference type="InterPro" id="IPR013783">
    <property type="entry name" value="Ig-like_fold"/>
</dbReference>
<comment type="pathway">
    <text evidence="2">Glycan metabolism; osmoregulated periplasmic glucan (OPG) biosynthesis.</text>
</comment>
<dbReference type="PIRSF" id="PIRSF006281">
    <property type="entry name" value="MdoG"/>
    <property type="match status" value="1"/>
</dbReference>
<dbReference type="FunFam" id="2.70.98.10:FF:000001">
    <property type="entry name" value="Glucans biosynthesis protein G"/>
    <property type="match status" value="1"/>
</dbReference>